<evidence type="ECO:0000256" key="3">
    <source>
        <dbReference type="SAM" id="Coils"/>
    </source>
</evidence>
<dbReference type="InterPro" id="IPR058624">
    <property type="entry name" value="MdtA-like_HH"/>
</dbReference>
<feature type="domain" description="Multidrug resistance protein MdtA-like barrel-sandwich hybrid" evidence="5">
    <location>
        <begin position="73"/>
        <end position="209"/>
    </location>
</feature>
<feature type="domain" description="Multidrug resistance protein MdtA-like C-terminal permuted SH3" evidence="7">
    <location>
        <begin position="308"/>
        <end position="369"/>
    </location>
</feature>
<dbReference type="AlphaFoldDB" id="A0A1W6ZH79"/>
<evidence type="ECO:0000259" key="5">
    <source>
        <dbReference type="Pfam" id="PF25917"/>
    </source>
</evidence>
<dbReference type="InterPro" id="IPR058626">
    <property type="entry name" value="MdtA-like_b-barrel"/>
</dbReference>
<dbReference type="Pfam" id="PF25944">
    <property type="entry name" value="Beta-barrel_RND"/>
    <property type="match status" value="1"/>
</dbReference>
<dbReference type="PANTHER" id="PTHR30158:SF10">
    <property type="entry name" value="CATION EFFLUX PUMP"/>
    <property type="match status" value="1"/>
</dbReference>
<dbReference type="KEGG" id="bgm:CAL15_21765"/>
<dbReference type="Gene3D" id="1.10.287.470">
    <property type="entry name" value="Helix hairpin bin"/>
    <property type="match status" value="1"/>
</dbReference>
<dbReference type="Pfam" id="PF25876">
    <property type="entry name" value="HH_MFP_RND"/>
    <property type="match status" value="1"/>
</dbReference>
<keyword evidence="9" id="KW-1185">Reference proteome</keyword>
<dbReference type="EMBL" id="CP021111">
    <property type="protein sequence ID" value="ARP96758.1"/>
    <property type="molecule type" value="Genomic_DNA"/>
</dbReference>
<dbReference type="GO" id="GO:0022857">
    <property type="term" value="F:transmembrane transporter activity"/>
    <property type="evidence" value="ECO:0007669"/>
    <property type="project" value="InterPro"/>
</dbReference>
<dbReference type="NCBIfam" id="TIGR01730">
    <property type="entry name" value="RND_mfp"/>
    <property type="match status" value="1"/>
</dbReference>
<reference evidence="8 9" key="1">
    <citation type="submission" date="2017-05" db="EMBL/GenBank/DDBJ databases">
        <title>Complete and WGS of Bordetella genogroups.</title>
        <authorList>
            <person name="Spilker T."/>
            <person name="LiPuma J."/>
        </authorList>
    </citation>
    <scope>NUCLEOTIDE SEQUENCE [LARGE SCALE GENOMIC DNA]</scope>
    <source>
        <strain evidence="8 9">AU7206</strain>
    </source>
</reference>
<comment type="similarity">
    <text evidence="2">Belongs to the membrane fusion protein (MFP) (TC 8.A.1) family.</text>
</comment>
<dbReference type="FunFam" id="2.40.420.20:FF:000001">
    <property type="entry name" value="Efflux RND transporter periplasmic adaptor subunit"/>
    <property type="match status" value="1"/>
</dbReference>
<dbReference type="Proteomes" id="UP000194161">
    <property type="component" value="Chromosome"/>
</dbReference>
<feature type="domain" description="Multidrug resistance protein MdtA-like beta-barrel" evidence="6">
    <location>
        <begin position="224"/>
        <end position="301"/>
    </location>
</feature>
<protein>
    <submittedName>
        <fullName evidence="8">Efflux transporter periplasmic adaptor subunit</fullName>
    </submittedName>
</protein>
<feature type="coiled-coil region" evidence="3">
    <location>
        <begin position="144"/>
        <end position="178"/>
    </location>
</feature>
<dbReference type="PANTHER" id="PTHR30158">
    <property type="entry name" value="ACRA/E-RELATED COMPONENT OF DRUG EFFLUX TRANSPORTER"/>
    <property type="match status" value="1"/>
</dbReference>
<evidence type="ECO:0000259" key="7">
    <source>
        <dbReference type="Pfam" id="PF25967"/>
    </source>
</evidence>
<dbReference type="GO" id="GO:0030313">
    <property type="term" value="C:cell envelope"/>
    <property type="evidence" value="ECO:0007669"/>
    <property type="project" value="UniProtKB-SubCell"/>
</dbReference>
<evidence type="ECO:0000259" key="4">
    <source>
        <dbReference type="Pfam" id="PF25876"/>
    </source>
</evidence>
<dbReference type="GO" id="GO:0046677">
    <property type="term" value="P:response to antibiotic"/>
    <property type="evidence" value="ECO:0007669"/>
    <property type="project" value="TreeGrafter"/>
</dbReference>
<dbReference type="STRING" id="463040.CAL15_21765"/>
<evidence type="ECO:0000313" key="9">
    <source>
        <dbReference type="Proteomes" id="UP000194161"/>
    </source>
</evidence>
<dbReference type="RefSeq" id="WP_086080404.1">
    <property type="nucleotide sequence ID" value="NZ_CP021111.1"/>
</dbReference>
<evidence type="ECO:0000313" key="8">
    <source>
        <dbReference type="EMBL" id="ARP96758.1"/>
    </source>
</evidence>
<dbReference type="OrthoDB" id="9783047at2"/>
<keyword evidence="3" id="KW-0175">Coiled coil</keyword>
<gene>
    <name evidence="8" type="ORF">CAL15_21765</name>
</gene>
<dbReference type="Pfam" id="PF25917">
    <property type="entry name" value="BSH_RND"/>
    <property type="match status" value="1"/>
</dbReference>
<dbReference type="GO" id="GO:0005886">
    <property type="term" value="C:plasma membrane"/>
    <property type="evidence" value="ECO:0007669"/>
    <property type="project" value="TreeGrafter"/>
</dbReference>
<proteinExistence type="inferred from homology"/>
<evidence type="ECO:0000259" key="6">
    <source>
        <dbReference type="Pfam" id="PF25944"/>
    </source>
</evidence>
<dbReference type="Gene3D" id="2.40.30.170">
    <property type="match status" value="1"/>
</dbReference>
<comment type="subcellular location">
    <subcellularLocation>
        <location evidence="1">Cell envelope</location>
    </subcellularLocation>
</comment>
<dbReference type="Gene3D" id="2.40.50.100">
    <property type="match status" value="1"/>
</dbReference>
<dbReference type="InterPro" id="IPR058627">
    <property type="entry name" value="MdtA-like_C"/>
</dbReference>
<feature type="domain" description="Multidrug resistance protein MdtA-like alpha-helical hairpin" evidence="4">
    <location>
        <begin position="114"/>
        <end position="182"/>
    </location>
</feature>
<evidence type="ECO:0000256" key="1">
    <source>
        <dbReference type="ARBA" id="ARBA00004196"/>
    </source>
</evidence>
<dbReference type="Gene3D" id="2.40.420.20">
    <property type="match status" value="1"/>
</dbReference>
<organism evidence="8 9">
    <name type="scientific">Bordetella genomosp. 13</name>
    <dbReference type="NCBI Taxonomy" id="463040"/>
    <lineage>
        <taxon>Bacteria</taxon>
        <taxon>Pseudomonadati</taxon>
        <taxon>Pseudomonadota</taxon>
        <taxon>Betaproteobacteria</taxon>
        <taxon>Burkholderiales</taxon>
        <taxon>Alcaligenaceae</taxon>
        <taxon>Bordetella</taxon>
    </lineage>
</organism>
<accession>A0A1W6ZH79</accession>
<sequence>MTVSRPRIAALALVAALAAAGGGYAVYGPSKGTGTAQAQSAPPQGAPVDVAPAFTRSIVDWQRYSGRLEAIDRVDIRPLVSGTLTQVHFKDGALVKKGDVLFTIDPRPYAAEVDRATAQLAAARARVAYTASDLARGKRLISENAIARRDFEEKENAAREAAANLQAAQAALDTARINLGYTRIVAPVDGRVSRAEVTVGNVVSAGASSVPLTNLVSVARLYASFDVDEQTFLRYVNPSRANGASVPVQLGLANEEGYSREGVVQSVDNRLDPTSGTIRVRAVFDNRDGTLLPGLYARVRLGGSAPYDAVLIDERAIGTDQSKRFVLVVGDDNRANYREVKLGSNVGPLRVVQDGLKPGERIVVNGLQRVRPGDLVAPNLVSMDTAPEAVKTAAASLK</sequence>
<evidence type="ECO:0000256" key="2">
    <source>
        <dbReference type="ARBA" id="ARBA00009477"/>
    </source>
</evidence>
<name>A0A1W6ZH79_9BORD</name>
<dbReference type="SUPFAM" id="SSF111369">
    <property type="entry name" value="HlyD-like secretion proteins"/>
    <property type="match status" value="1"/>
</dbReference>
<dbReference type="InterPro" id="IPR006143">
    <property type="entry name" value="RND_pump_MFP"/>
</dbReference>
<dbReference type="Pfam" id="PF25967">
    <property type="entry name" value="RND-MFP_C"/>
    <property type="match status" value="1"/>
</dbReference>
<dbReference type="InterPro" id="IPR058625">
    <property type="entry name" value="MdtA-like_BSH"/>
</dbReference>